<dbReference type="InParanoid" id="A0A2H3DBZ0"/>
<dbReference type="Proteomes" id="UP000217790">
    <property type="component" value="Unassembled WGS sequence"/>
</dbReference>
<name>A0A2H3DBZ0_ARMGA</name>
<proteinExistence type="predicted"/>
<gene>
    <name evidence="2" type="ORF">ARMGADRAFT_1063597</name>
</gene>
<protein>
    <submittedName>
        <fullName evidence="2">Uncharacterized protein</fullName>
    </submittedName>
</protein>
<accession>A0A2H3DBZ0</accession>
<organism evidence="2 3">
    <name type="scientific">Armillaria gallica</name>
    <name type="common">Bulbous honey fungus</name>
    <name type="synonym">Armillaria bulbosa</name>
    <dbReference type="NCBI Taxonomy" id="47427"/>
    <lineage>
        <taxon>Eukaryota</taxon>
        <taxon>Fungi</taxon>
        <taxon>Dikarya</taxon>
        <taxon>Basidiomycota</taxon>
        <taxon>Agaricomycotina</taxon>
        <taxon>Agaricomycetes</taxon>
        <taxon>Agaricomycetidae</taxon>
        <taxon>Agaricales</taxon>
        <taxon>Marasmiineae</taxon>
        <taxon>Physalacriaceae</taxon>
        <taxon>Armillaria</taxon>
    </lineage>
</organism>
<evidence type="ECO:0000313" key="2">
    <source>
        <dbReference type="EMBL" id="PBK92745.1"/>
    </source>
</evidence>
<evidence type="ECO:0000313" key="3">
    <source>
        <dbReference type="Proteomes" id="UP000217790"/>
    </source>
</evidence>
<keyword evidence="3" id="KW-1185">Reference proteome</keyword>
<dbReference type="EMBL" id="KZ293658">
    <property type="protein sequence ID" value="PBK92745.1"/>
    <property type="molecule type" value="Genomic_DNA"/>
</dbReference>
<sequence>MFRFCTGTEYRHSFCEHSHFKASISDNHHLLRSFMADESHTEPAVFWHAQQTPPSLSSRSGSQSGTLTTDITCPSHSPKQCGANAGIRGVSASDEVEQYLIEFKNGEVTTANMFMFISSLTEMLSHLGNIPLKVLDVPVNALSPLQQAFLHVKTTLLENLASPPFEQTLIQNQISIFENWIRVLVNGSFAIPSDASGYRCQHQWMRSFRALDFLQWVVAPSDCQSLGQDILSLPQLRHHFSAASIPESEGKLWTHFKEYNPFLIFSSQFGCSFLRTAGLRGGPACLDIIIINVLTLDEAPIFVVEAARKKLPHLPLHYSKGALHHLCHPSIPPSFSLPPPADSKSWYRDSSIVQLPWTVPLPGDSLSPLITNQPKLPSSFYSEKDGWSNEWDAHLLDAKNREGLHGTLGCYLEANGQMYALTAGHCCHIPSPSPNSSLPSSYSKLPFPLQVQSPSEKVIKTQFLSPYFATHQSMENELVAIWEDQELGTVDFLAFKDMTNFVSTEVEGPFLDYAAIKISKESMTMPLENIFPFSPLNINQPQPINLLWSIHSLLKCGDQGIGYFAFDKVGPLPNTDSTVFYCGANGRGWSTGTIIAHTQLVWIGNKSTDGRSLSPSLGSRAVSCGNVVVMQSLSDEYVGCPGESGSIVLMECDKELIAVGLLFGAATALPSEQAAQTTCYALVQSLEDIIVDLNRTIPGICLPHSPVV</sequence>
<dbReference type="OrthoDB" id="2877055at2759"/>
<dbReference type="OMA" id="SIFENWI"/>
<feature type="region of interest" description="Disordered" evidence="1">
    <location>
        <begin position="50"/>
        <end position="71"/>
    </location>
</feature>
<feature type="compositionally biased region" description="Low complexity" evidence="1">
    <location>
        <begin position="51"/>
        <end position="69"/>
    </location>
</feature>
<dbReference type="AlphaFoldDB" id="A0A2H3DBZ0"/>
<reference evidence="3" key="1">
    <citation type="journal article" date="2017" name="Nat. Ecol. Evol.">
        <title>Genome expansion and lineage-specific genetic innovations in the forest pathogenic fungi Armillaria.</title>
        <authorList>
            <person name="Sipos G."/>
            <person name="Prasanna A.N."/>
            <person name="Walter M.C."/>
            <person name="O'Connor E."/>
            <person name="Balint B."/>
            <person name="Krizsan K."/>
            <person name="Kiss B."/>
            <person name="Hess J."/>
            <person name="Varga T."/>
            <person name="Slot J."/>
            <person name="Riley R."/>
            <person name="Boka B."/>
            <person name="Rigling D."/>
            <person name="Barry K."/>
            <person name="Lee J."/>
            <person name="Mihaltcheva S."/>
            <person name="LaButti K."/>
            <person name="Lipzen A."/>
            <person name="Waldron R."/>
            <person name="Moloney N.M."/>
            <person name="Sperisen C."/>
            <person name="Kredics L."/>
            <person name="Vagvoelgyi C."/>
            <person name="Patrignani A."/>
            <person name="Fitzpatrick D."/>
            <person name="Nagy I."/>
            <person name="Doyle S."/>
            <person name="Anderson J.B."/>
            <person name="Grigoriev I.V."/>
            <person name="Gueldener U."/>
            <person name="Muensterkoetter M."/>
            <person name="Nagy L.G."/>
        </authorList>
    </citation>
    <scope>NUCLEOTIDE SEQUENCE [LARGE SCALE GENOMIC DNA]</scope>
    <source>
        <strain evidence="3">Ar21-2</strain>
    </source>
</reference>
<evidence type="ECO:0000256" key="1">
    <source>
        <dbReference type="SAM" id="MobiDB-lite"/>
    </source>
</evidence>